<feature type="domain" description="Rieske" evidence="8">
    <location>
        <begin position="68"/>
        <end position="132"/>
    </location>
</feature>
<dbReference type="SUPFAM" id="SSF55961">
    <property type="entry name" value="Bet v1-like"/>
    <property type="match status" value="1"/>
</dbReference>
<dbReference type="Pfam" id="PF00848">
    <property type="entry name" value="Ring_hydroxyl_A"/>
    <property type="match status" value="1"/>
</dbReference>
<organism evidence="9 10">
    <name type="scientific">Peredibacter starrii</name>
    <dbReference type="NCBI Taxonomy" id="28202"/>
    <lineage>
        <taxon>Bacteria</taxon>
        <taxon>Pseudomonadati</taxon>
        <taxon>Bdellovibrionota</taxon>
        <taxon>Bacteriovoracia</taxon>
        <taxon>Bacteriovoracales</taxon>
        <taxon>Bacteriovoracaceae</taxon>
        <taxon>Peredibacter</taxon>
    </lineage>
</organism>
<comment type="cofactor">
    <cofactor evidence="1">
        <name>Fe cation</name>
        <dbReference type="ChEBI" id="CHEBI:24875"/>
    </cofactor>
</comment>
<dbReference type="CDD" id="cd00680">
    <property type="entry name" value="RHO_alpha_C"/>
    <property type="match status" value="1"/>
</dbReference>
<evidence type="ECO:0000256" key="3">
    <source>
        <dbReference type="ARBA" id="ARBA00022723"/>
    </source>
</evidence>
<proteinExistence type="predicted"/>
<keyword evidence="7" id="KW-1133">Transmembrane helix</keyword>
<name>A0AAX4HK32_9BACT</name>
<dbReference type="Gene3D" id="2.102.10.10">
    <property type="entry name" value="Rieske [2Fe-2S] iron-sulphur domain"/>
    <property type="match status" value="1"/>
</dbReference>
<sequence length="338" mass="39306">MLVELKSGLLEHMKKQKEDPHLPRNFSLPTSNYYSFEIFDKEMAALKNTFQIHGPESEFLKNSKGQFFKNSCPHRGARLAIKGDEFVCSYHGWSFDQEGLLKSSTGHICPYKPGSLRLLTMDSITLGGMAYTGEKPEFFEEITVLSKTSEFLEKRDFEIKSNWKFLVESLLETYHFPFAHHSILGNFENAYFSMNERRGNNSRTMVPLNDLNSSRDEENLKGINIMYFIFPFAFALFMNSGFVWFIIEPLTVDKSILRTYLFSYGNDRTTAIQSLEILDKILHQDFDVLEGQQANATVFKRHFLTGHEDLIRMFHENLSISLSRQDCNRQTHDRNYSE</sequence>
<dbReference type="EMBL" id="CP139487">
    <property type="protein sequence ID" value="WPU63556.1"/>
    <property type="molecule type" value="Genomic_DNA"/>
</dbReference>
<dbReference type="PANTHER" id="PTHR43756">
    <property type="entry name" value="CHOLINE MONOOXYGENASE, CHLOROPLASTIC"/>
    <property type="match status" value="1"/>
</dbReference>
<dbReference type="Gene3D" id="3.90.380.10">
    <property type="entry name" value="Naphthalene 1,2-dioxygenase Alpha Subunit, Chain A, domain 1"/>
    <property type="match status" value="1"/>
</dbReference>
<dbReference type="InterPro" id="IPR001663">
    <property type="entry name" value="Rng_hydr_dOase-A"/>
</dbReference>
<dbReference type="GO" id="GO:0005506">
    <property type="term" value="F:iron ion binding"/>
    <property type="evidence" value="ECO:0007669"/>
    <property type="project" value="InterPro"/>
</dbReference>
<gene>
    <name evidence="9" type="ORF">SOO65_12740</name>
</gene>
<dbReference type="InterPro" id="IPR017941">
    <property type="entry name" value="Rieske_2Fe-2S"/>
</dbReference>
<evidence type="ECO:0000256" key="2">
    <source>
        <dbReference type="ARBA" id="ARBA00022714"/>
    </source>
</evidence>
<keyword evidence="7" id="KW-0472">Membrane</keyword>
<protein>
    <submittedName>
        <fullName evidence="9">SRPBCC family protein</fullName>
    </submittedName>
</protein>
<evidence type="ECO:0000256" key="7">
    <source>
        <dbReference type="SAM" id="Phobius"/>
    </source>
</evidence>
<dbReference type="GO" id="GO:0051537">
    <property type="term" value="F:2 iron, 2 sulfur cluster binding"/>
    <property type="evidence" value="ECO:0007669"/>
    <property type="project" value="UniProtKB-KW"/>
</dbReference>
<dbReference type="RefSeq" id="WP_321390466.1">
    <property type="nucleotide sequence ID" value="NZ_CP139487.1"/>
</dbReference>
<evidence type="ECO:0000313" key="10">
    <source>
        <dbReference type="Proteomes" id="UP001324634"/>
    </source>
</evidence>
<dbReference type="Proteomes" id="UP001324634">
    <property type="component" value="Chromosome"/>
</dbReference>
<keyword evidence="3" id="KW-0479">Metal-binding</keyword>
<feature type="transmembrane region" description="Helical" evidence="7">
    <location>
        <begin position="225"/>
        <end position="247"/>
    </location>
</feature>
<evidence type="ECO:0000313" key="9">
    <source>
        <dbReference type="EMBL" id="WPU63556.1"/>
    </source>
</evidence>
<reference evidence="9 10" key="1">
    <citation type="submission" date="2023-11" db="EMBL/GenBank/DDBJ databases">
        <title>Peredibacter starrii A3.12.</title>
        <authorList>
            <person name="Mitchell R.J."/>
        </authorList>
    </citation>
    <scope>NUCLEOTIDE SEQUENCE [LARGE SCALE GENOMIC DNA]</scope>
    <source>
        <strain evidence="9 10">A3.12</strain>
    </source>
</reference>
<evidence type="ECO:0000256" key="5">
    <source>
        <dbReference type="ARBA" id="ARBA00023004"/>
    </source>
</evidence>
<dbReference type="InterPro" id="IPR015879">
    <property type="entry name" value="Ring_hydroxy_dOase_asu_C_dom"/>
</dbReference>
<dbReference type="GO" id="GO:0016491">
    <property type="term" value="F:oxidoreductase activity"/>
    <property type="evidence" value="ECO:0007669"/>
    <property type="project" value="UniProtKB-KW"/>
</dbReference>
<evidence type="ECO:0000256" key="4">
    <source>
        <dbReference type="ARBA" id="ARBA00023002"/>
    </source>
</evidence>
<evidence type="ECO:0000256" key="1">
    <source>
        <dbReference type="ARBA" id="ARBA00001962"/>
    </source>
</evidence>
<dbReference type="KEGG" id="psti:SOO65_12740"/>
<dbReference type="PROSITE" id="PS51296">
    <property type="entry name" value="RIESKE"/>
    <property type="match status" value="1"/>
</dbReference>
<keyword evidence="2" id="KW-0001">2Fe-2S</keyword>
<dbReference type="InterPro" id="IPR036922">
    <property type="entry name" value="Rieske_2Fe-2S_sf"/>
</dbReference>
<dbReference type="AlphaFoldDB" id="A0AAX4HK32"/>
<keyword evidence="4" id="KW-0560">Oxidoreductase</keyword>
<evidence type="ECO:0000259" key="8">
    <source>
        <dbReference type="PROSITE" id="PS51296"/>
    </source>
</evidence>
<keyword evidence="5" id="KW-0408">Iron</keyword>
<keyword evidence="7" id="KW-0812">Transmembrane</keyword>
<keyword evidence="10" id="KW-1185">Reference proteome</keyword>
<keyword evidence="6" id="KW-0411">Iron-sulfur</keyword>
<dbReference type="PANTHER" id="PTHR43756:SF5">
    <property type="entry name" value="CHOLINE MONOOXYGENASE, CHLOROPLASTIC"/>
    <property type="match status" value="1"/>
</dbReference>
<dbReference type="SUPFAM" id="SSF50022">
    <property type="entry name" value="ISP domain"/>
    <property type="match status" value="1"/>
</dbReference>
<accession>A0AAX4HK32</accession>
<evidence type="ECO:0000256" key="6">
    <source>
        <dbReference type="ARBA" id="ARBA00023014"/>
    </source>
</evidence>
<dbReference type="Pfam" id="PF00355">
    <property type="entry name" value="Rieske"/>
    <property type="match status" value="1"/>
</dbReference>